<keyword evidence="2" id="KW-1185">Reference proteome</keyword>
<organism evidence="1 2">
    <name type="scientific">Inconstantimicrobium mannanitabidum</name>
    <dbReference type="NCBI Taxonomy" id="1604901"/>
    <lineage>
        <taxon>Bacteria</taxon>
        <taxon>Bacillati</taxon>
        <taxon>Bacillota</taxon>
        <taxon>Clostridia</taxon>
        <taxon>Eubacteriales</taxon>
        <taxon>Clostridiaceae</taxon>
        <taxon>Inconstantimicrobium</taxon>
    </lineage>
</organism>
<name>A0ACB5REH6_9CLOT</name>
<dbReference type="Proteomes" id="UP001058074">
    <property type="component" value="Unassembled WGS sequence"/>
</dbReference>
<accession>A0ACB5REH6</accession>
<proteinExistence type="predicted"/>
<comment type="caution">
    <text evidence="1">The sequence shown here is derived from an EMBL/GenBank/DDBJ whole genome shotgun (WGS) entry which is preliminary data.</text>
</comment>
<sequence length="78" mass="8892">MNIEEVSKKYNVTLDALDSYEKLGLIPKVNTKTDEIREYTEEDCKWICFIKVMIDEGISPEVLGSLCNLASIKSSLYI</sequence>
<evidence type="ECO:0000313" key="2">
    <source>
        <dbReference type="Proteomes" id="UP001058074"/>
    </source>
</evidence>
<dbReference type="EMBL" id="BROD01000001">
    <property type="protein sequence ID" value="GKX67187.1"/>
    <property type="molecule type" value="Genomic_DNA"/>
</dbReference>
<evidence type="ECO:0000313" key="1">
    <source>
        <dbReference type="EMBL" id="GKX67187.1"/>
    </source>
</evidence>
<gene>
    <name evidence="1" type="ORF">rsdtw13_24450</name>
</gene>
<reference evidence="1" key="1">
    <citation type="journal article" date="2025" name="Int. J. Syst. Evol. Microbiol.">
        <title>Inconstantimicrobium mannanitabidum sp. nov., a novel member of the family Clostridiaceae isolated from anoxic soil under the treatment of reductive soil disinfestation.</title>
        <authorList>
            <person name="Ueki A."/>
            <person name="Tonouchi A."/>
            <person name="Honma S."/>
            <person name="Kaku N."/>
            <person name="Ueki K."/>
        </authorList>
    </citation>
    <scope>NUCLEOTIDE SEQUENCE</scope>
    <source>
        <strain evidence="1">TW13</strain>
    </source>
</reference>
<protein>
    <submittedName>
        <fullName evidence="1">Uncharacterized protein</fullName>
    </submittedName>
</protein>